<sequence>MDDEAVGADHQVGMAGQQRGVLQWALLAGQGRQDQGLEEFGGQAPSGTVAQEDDTRPRDEEPGIPSSWQ</sequence>
<name>A0A918ULZ9_9ACTN</name>
<evidence type="ECO:0000313" key="3">
    <source>
        <dbReference type="Proteomes" id="UP000622166"/>
    </source>
</evidence>
<organism evidence="2 3">
    <name type="scientific">Streptomyces poonensis</name>
    <dbReference type="NCBI Taxonomy" id="68255"/>
    <lineage>
        <taxon>Bacteria</taxon>
        <taxon>Bacillati</taxon>
        <taxon>Actinomycetota</taxon>
        <taxon>Actinomycetes</taxon>
        <taxon>Kitasatosporales</taxon>
        <taxon>Streptomycetaceae</taxon>
        <taxon>Streptomyces</taxon>
    </lineage>
</organism>
<reference evidence="2" key="2">
    <citation type="submission" date="2020-09" db="EMBL/GenBank/DDBJ databases">
        <authorList>
            <person name="Sun Q."/>
            <person name="Ohkuma M."/>
        </authorList>
    </citation>
    <scope>NUCLEOTIDE SEQUENCE</scope>
    <source>
        <strain evidence="2">JCM 4815</strain>
    </source>
</reference>
<comment type="caution">
    <text evidence="2">The sequence shown here is derived from an EMBL/GenBank/DDBJ whole genome shotgun (WGS) entry which is preliminary data.</text>
</comment>
<reference evidence="2" key="1">
    <citation type="journal article" date="2014" name="Int. J. Syst. Evol. Microbiol.">
        <title>Complete genome sequence of Corynebacterium casei LMG S-19264T (=DSM 44701T), isolated from a smear-ripened cheese.</title>
        <authorList>
            <consortium name="US DOE Joint Genome Institute (JGI-PGF)"/>
            <person name="Walter F."/>
            <person name="Albersmeier A."/>
            <person name="Kalinowski J."/>
            <person name="Ruckert C."/>
        </authorList>
    </citation>
    <scope>NUCLEOTIDE SEQUENCE</scope>
    <source>
        <strain evidence="2">JCM 4815</strain>
    </source>
</reference>
<evidence type="ECO:0000256" key="1">
    <source>
        <dbReference type="SAM" id="MobiDB-lite"/>
    </source>
</evidence>
<accession>A0A918ULZ9</accession>
<protein>
    <submittedName>
        <fullName evidence="2">Uncharacterized protein</fullName>
    </submittedName>
</protein>
<dbReference type="Proteomes" id="UP000622166">
    <property type="component" value="Unassembled WGS sequence"/>
</dbReference>
<keyword evidence="3" id="KW-1185">Reference proteome</keyword>
<dbReference type="AlphaFoldDB" id="A0A918ULZ9"/>
<gene>
    <name evidence="2" type="ORF">GCM10010365_45270</name>
</gene>
<feature type="region of interest" description="Disordered" evidence="1">
    <location>
        <begin position="32"/>
        <end position="69"/>
    </location>
</feature>
<dbReference type="EMBL" id="BMVW01000009">
    <property type="protein sequence ID" value="GGZ19943.1"/>
    <property type="molecule type" value="Genomic_DNA"/>
</dbReference>
<evidence type="ECO:0000313" key="2">
    <source>
        <dbReference type="EMBL" id="GGZ19943.1"/>
    </source>
</evidence>
<proteinExistence type="predicted"/>